<dbReference type="EMBL" id="JASTZZ010000005">
    <property type="protein sequence ID" value="MDT7509855.1"/>
    <property type="molecule type" value="Genomic_DNA"/>
</dbReference>
<dbReference type="RefSeq" id="WP_313839585.1">
    <property type="nucleotide sequence ID" value="NZ_JASTZZ010000005.1"/>
</dbReference>
<proteinExistence type="predicted"/>
<dbReference type="InterPro" id="IPR029058">
    <property type="entry name" value="AB_hydrolase_fold"/>
</dbReference>
<sequence length="280" mass="31327">MTRVQDRHSLLFQEVSAKPGFAIRRGHGLPLIFVHGSGVDHHIFDDLDPVFERVGGFERIYLDQPGFGRTPPDPSILDLDGLARWLDDQVDIFSGGGPFALVGNSLGGLLSRHAAAGRLERCRGMALLSSVVDPVTAHRRLPPRQVLVRDDQGLADVDEFTRHAYRQMAVVESRQHLEAYQRTIIPGIRSADADTAARMEGHYRLDMDFDRAWNGFIAPVLFVCGRQDDRVGYLDQFDLACRFPRASYSVLDQAGHNVQIEQTALVCDLLEDWARQVLKG</sequence>
<evidence type="ECO:0000259" key="1">
    <source>
        <dbReference type="Pfam" id="PF12697"/>
    </source>
</evidence>
<protein>
    <submittedName>
        <fullName evidence="2">Alpha/beta hydrolase</fullName>
    </submittedName>
</protein>
<evidence type="ECO:0000313" key="2">
    <source>
        <dbReference type="EMBL" id="MDT7509855.1"/>
    </source>
</evidence>
<dbReference type="PANTHER" id="PTHR43689">
    <property type="entry name" value="HYDROLASE"/>
    <property type="match status" value="1"/>
</dbReference>
<comment type="caution">
    <text evidence="2">The sequence shown here is derived from an EMBL/GenBank/DDBJ whole genome shotgun (WGS) entry which is preliminary data.</text>
</comment>
<dbReference type="Pfam" id="PF12697">
    <property type="entry name" value="Abhydrolase_6"/>
    <property type="match status" value="1"/>
</dbReference>
<evidence type="ECO:0000313" key="3">
    <source>
        <dbReference type="Proteomes" id="UP001529481"/>
    </source>
</evidence>
<keyword evidence="3" id="KW-1185">Reference proteome</keyword>
<name>A0ABU3KGF2_9BIFI</name>
<reference evidence="3" key="2">
    <citation type="submission" date="2023-07" db="EMBL/GenBank/DDBJ databases">
        <title>Bifidobacterium spp. in honeybee.</title>
        <authorList>
            <person name="Olofsson T."/>
        </authorList>
    </citation>
    <scope>NUCLEOTIDE SEQUENCE [LARGE SCALE GENOMIC DNA]</scope>
    <source>
        <strain evidence="3">H1HS16N</strain>
    </source>
</reference>
<dbReference type="Gene3D" id="3.40.50.1820">
    <property type="entry name" value="alpha/beta hydrolase"/>
    <property type="match status" value="1"/>
</dbReference>
<dbReference type="Proteomes" id="UP001529481">
    <property type="component" value="Unassembled WGS sequence"/>
</dbReference>
<dbReference type="InterPro" id="IPR000073">
    <property type="entry name" value="AB_hydrolase_1"/>
</dbReference>
<reference evidence="2 3" key="1">
    <citation type="submission" date="2023-06" db="EMBL/GenBank/DDBJ databases">
        <authorList>
            <person name="Pascarelli S."/>
        </authorList>
    </citation>
    <scope>NUCLEOTIDE SEQUENCE [LARGE SCALE GENOMIC DNA]</scope>
    <source>
        <strain evidence="2 3">H1HS16N</strain>
    </source>
</reference>
<gene>
    <name evidence="2" type="ORF">QRX41_06920</name>
</gene>
<dbReference type="GO" id="GO:0016787">
    <property type="term" value="F:hydrolase activity"/>
    <property type="evidence" value="ECO:0007669"/>
    <property type="project" value="UniProtKB-KW"/>
</dbReference>
<keyword evidence="2" id="KW-0378">Hydrolase</keyword>
<accession>A0ABU3KGF2</accession>
<dbReference type="PANTHER" id="PTHR43689:SF8">
    <property type="entry name" value="ALPHA_BETA-HYDROLASES SUPERFAMILY PROTEIN"/>
    <property type="match status" value="1"/>
</dbReference>
<feature type="domain" description="AB hydrolase-1" evidence="1">
    <location>
        <begin position="31"/>
        <end position="268"/>
    </location>
</feature>
<organism evidence="2 3">
    <name type="scientific">Bifidobacterium kimbladii</name>
    <dbReference type="NCBI Taxonomy" id="1293826"/>
    <lineage>
        <taxon>Bacteria</taxon>
        <taxon>Bacillati</taxon>
        <taxon>Actinomycetota</taxon>
        <taxon>Actinomycetes</taxon>
        <taxon>Bifidobacteriales</taxon>
        <taxon>Bifidobacteriaceae</taxon>
        <taxon>Bifidobacterium</taxon>
    </lineage>
</organism>
<dbReference type="SUPFAM" id="SSF53474">
    <property type="entry name" value="alpha/beta-Hydrolases"/>
    <property type="match status" value="1"/>
</dbReference>